<comment type="subcellular location">
    <subcellularLocation>
        <location evidence="1">Nucleus</location>
    </subcellularLocation>
</comment>
<feature type="compositionally biased region" description="Polar residues" evidence="6">
    <location>
        <begin position="327"/>
        <end position="339"/>
    </location>
</feature>
<dbReference type="Pfam" id="PF00249">
    <property type="entry name" value="Myb_DNA-binding"/>
    <property type="match status" value="1"/>
</dbReference>
<protein>
    <recommendedName>
        <fullName evidence="7">HTH myb-type domain-containing protein</fullName>
    </recommendedName>
</protein>
<dbReference type="GO" id="GO:0010597">
    <property type="term" value="P:green leaf volatile biosynthetic process"/>
    <property type="evidence" value="ECO:0007669"/>
    <property type="project" value="UniProtKB-ARBA"/>
</dbReference>
<dbReference type="GO" id="GO:0005634">
    <property type="term" value="C:nucleus"/>
    <property type="evidence" value="ECO:0007669"/>
    <property type="project" value="UniProtKB-SubCell"/>
</dbReference>
<evidence type="ECO:0000259" key="7">
    <source>
        <dbReference type="PROSITE" id="PS51294"/>
    </source>
</evidence>
<keyword evidence="9" id="KW-1185">Reference proteome</keyword>
<dbReference type="AlphaFoldDB" id="A0AAE1SX13"/>
<dbReference type="Proteomes" id="UP001291623">
    <property type="component" value="Unassembled WGS sequence"/>
</dbReference>
<gene>
    <name evidence="8" type="ORF">RND71_000266</name>
</gene>
<dbReference type="Pfam" id="PF26575">
    <property type="entry name" value="HHO5_N"/>
    <property type="match status" value="1"/>
</dbReference>
<dbReference type="InterPro" id="IPR001005">
    <property type="entry name" value="SANT/Myb"/>
</dbReference>
<evidence type="ECO:0000256" key="3">
    <source>
        <dbReference type="ARBA" id="ARBA00023125"/>
    </source>
</evidence>
<evidence type="ECO:0000256" key="4">
    <source>
        <dbReference type="ARBA" id="ARBA00023163"/>
    </source>
</evidence>
<evidence type="ECO:0000313" key="9">
    <source>
        <dbReference type="Proteomes" id="UP001291623"/>
    </source>
</evidence>
<feature type="compositionally biased region" description="Polar residues" evidence="6">
    <location>
        <begin position="135"/>
        <end position="147"/>
    </location>
</feature>
<dbReference type="GO" id="GO:0003700">
    <property type="term" value="F:DNA-binding transcription factor activity"/>
    <property type="evidence" value="ECO:0007669"/>
    <property type="project" value="InterPro"/>
</dbReference>
<evidence type="ECO:0000256" key="2">
    <source>
        <dbReference type="ARBA" id="ARBA00023015"/>
    </source>
</evidence>
<comment type="caution">
    <text evidence="8">The sequence shown here is derived from an EMBL/GenBank/DDBJ whole genome shotgun (WGS) entry which is preliminary data.</text>
</comment>
<dbReference type="InterPro" id="IPR017930">
    <property type="entry name" value="Myb_dom"/>
</dbReference>
<reference evidence="8" key="1">
    <citation type="submission" date="2023-12" db="EMBL/GenBank/DDBJ databases">
        <title>Genome assembly of Anisodus tanguticus.</title>
        <authorList>
            <person name="Wang Y.-J."/>
        </authorList>
    </citation>
    <scope>NUCLEOTIDE SEQUENCE</scope>
    <source>
        <strain evidence="8">KB-2021</strain>
        <tissue evidence="8">Leaf</tissue>
    </source>
</reference>
<name>A0AAE1SX13_9SOLA</name>
<dbReference type="InterPro" id="IPR006447">
    <property type="entry name" value="Myb_dom_plants"/>
</dbReference>
<proteinExistence type="predicted"/>
<dbReference type="GO" id="GO:0000976">
    <property type="term" value="F:transcription cis-regulatory region binding"/>
    <property type="evidence" value="ECO:0007669"/>
    <property type="project" value="UniProtKB-ARBA"/>
</dbReference>
<evidence type="ECO:0000313" key="8">
    <source>
        <dbReference type="EMBL" id="KAK4378404.1"/>
    </source>
</evidence>
<dbReference type="PANTHER" id="PTHR31003">
    <property type="entry name" value="MYB FAMILY TRANSCRIPTION FACTOR"/>
    <property type="match status" value="1"/>
</dbReference>
<feature type="domain" description="HTH myb-type" evidence="7">
    <location>
        <begin position="265"/>
        <end position="325"/>
    </location>
</feature>
<organism evidence="8 9">
    <name type="scientific">Anisodus tanguticus</name>
    <dbReference type="NCBI Taxonomy" id="243964"/>
    <lineage>
        <taxon>Eukaryota</taxon>
        <taxon>Viridiplantae</taxon>
        <taxon>Streptophyta</taxon>
        <taxon>Embryophyta</taxon>
        <taxon>Tracheophyta</taxon>
        <taxon>Spermatophyta</taxon>
        <taxon>Magnoliopsida</taxon>
        <taxon>eudicotyledons</taxon>
        <taxon>Gunneridae</taxon>
        <taxon>Pentapetalae</taxon>
        <taxon>asterids</taxon>
        <taxon>lamiids</taxon>
        <taxon>Solanales</taxon>
        <taxon>Solanaceae</taxon>
        <taxon>Solanoideae</taxon>
        <taxon>Hyoscyameae</taxon>
        <taxon>Anisodus</taxon>
    </lineage>
</organism>
<dbReference type="SUPFAM" id="SSF46689">
    <property type="entry name" value="Homeodomain-like"/>
    <property type="match status" value="1"/>
</dbReference>
<sequence length="414" mass="46088">MGSIGPQELSLDIRPTFVPTSITDFLKQLSLIRNVPDKLSQIDDYITRLEDEMRKIDAFKRELPLCVLLVKDAIVAVRAESVQYRKSRTEPVLEEFIPLKKSCHEDTRAEITKDKDSREKMSWMSSVQLWNGESHCQNTDEANNIQRSKSELKVDTQRSPEEGNSSVTEDPFQSCKTVNVGKAFTPFKGFSGFSVTAVRKDNKDELPGVPGLSLHTLGVTKLREDTVTSGLNSKHNGSRVGGLSSVAGCQSNVIRTGSLAQQQSASRKQRRCWSPELHRRFVDALQQLGGSKVATPKQIRELMQVDDLTNDEVKSHLQKYRLHTRRIPNTQAQSENQSGVPLGNLWMSQGQYGESSKQSSSQSGSPQGPLHLGGSSRGTSTTMCDSMEEEYDVKLKSESHSWKNHAHTSGKIDV</sequence>
<keyword evidence="4" id="KW-0804">Transcription</keyword>
<keyword evidence="2" id="KW-0805">Transcription regulation</keyword>
<dbReference type="Gene3D" id="1.10.10.60">
    <property type="entry name" value="Homeodomain-like"/>
    <property type="match status" value="1"/>
</dbReference>
<feature type="compositionally biased region" description="Basic and acidic residues" evidence="6">
    <location>
        <begin position="392"/>
        <end position="401"/>
    </location>
</feature>
<dbReference type="InterPro" id="IPR058673">
    <property type="entry name" value="HHO5-like_N"/>
</dbReference>
<keyword evidence="3" id="KW-0238">DNA-binding</keyword>
<dbReference type="NCBIfam" id="TIGR01557">
    <property type="entry name" value="myb_SHAQKYF"/>
    <property type="match status" value="1"/>
</dbReference>
<dbReference type="PROSITE" id="PS51294">
    <property type="entry name" value="HTH_MYB"/>
    <property type="match status" value="1"/>
</dbReference>
<accession>A0AAE1SX13</accession>
<feature type="region of interest" description="Disordered" evidence="6">
    <location>
        <begin position="324"/>
        <end position="414"/>
    </location>
</feature>
<feature type="region of interest" description="Disordered" evidence="6">
    <location>
        <begin position="135"/>
        <end position="171"/>
    </location>
</feature>
<feature type="compositionally biased region" description="Low complexity" evidence="6">
    <location>
        <begin position="348"/>
        <end position="368"/>
    </location>
</feature>
<dbReference type="EMBL" id="JAVYJV010000001">
    <property type="protein sequence ID" value="KAK4378404.1"/>
    <property type="molecule type" value="Genomic_DNA"/>
</dbReference>
<evidence type="ECO:0000256" key="5">
    <source>
        <dbReference type="ARBA" id="ARBA00023242"/>
    </source>
</evidence>
<feature type="compositionally biased region" description="Basic and acidic residues" evidence="6">
    <location>
        <begin position="148"/>
        <end position="161"/>
    </location>
</feature>
<dbReference type="InterPro" id="IPR044787">
    <property type="entry name" value="HHO5-like"/>
</dbReference>
<evidence type="ECO:0000256" key="1">
    <source>
        <dbReference type="ARBA" id="ARBA00004123"/>
    </source>
</evidence>
<evidence type="ECO:0000256" key="6">
    <source>
        <dbReference type="SAM" id="MobiDB-lite"/>
    </source>
</evidence>
<dbReference type="InterPro" id="IPR009057">
    <property type="entry name" value="Homeodomain-like_sf"/>
</dbReference>
<dbReference type="PANTHER" id="PTHR31003:SF3">
    <property type="entry name" value="HOMEODOMAIN-LIKE SUPERFAMILY PROTEIN-RELATED"/>
    <property type="match status" value="1"/>
</dbReference>
<keyword evidence="5" id="KW-0539">Nucleus</keyword>
<dbReference type="FunFam" id="1.10.10.60:FF:000002">
    <property type="entry name" value="Myb family transcription factor"/>
    <property type="match status" value="1"/>
</dbReference>